<dbReference type="InterPro" id="IPR013424">
    <property type="entry name" value="Ice-binding_C"/>
</dbReference>
<evidence type="ECO:0000256" key="1">
    <source>
        <dbReference type="SAM" id="SignalP"/>
    </source>
</evidence>
<organism evidence="3 4">
    <name type="scientific">Sphaerotilus mobilis</name>
    <dbReference type="NCBI Taxonomy" id="47994"/>
    <lineage>
        <taxon>Bacteria</taxon>
        <taxon>Pseudomonadati</taxon>
        <taxon>Pseudomonadota</taxon>
        <taxon>Betaproteobacteria</taxon>
        <taxon>Burkholderiales</taxon>
        <taxon>Sphaerotilaceae</taxon>
        <taxon>Sphaerotilus</taxon>
    </lineage>
</organism>
<dbReference type="AlphaFoldDB" id="A0A4Q7LER5"/>
<sequence>MRKIAQFLSAIALGVAALGAQAQVVNGSFEAGVVTDGSSRVVQFQDAFNNLTDSWGVRNAPLLVNPASSLTYTQAHSGNQYVSLGADTSIYSTAFQLLAGNYTLSFYSIGEGASRIYSQAQGGGNPLPLVNLLDEDFTPGASWTLNTQNFTVTDPTRYYKVSFSTTPSQSALIDSVSITTAVPEPETYAMMLAGLGAIGFLSRRRKQAA</sequence>
<gene>
    <name evidence="3" type="ORF">EV685_2578</name>
</gene>
<dbReference type="NCBIfam" id="NF035944">
    <property type="entry name" value="PEPxxWA-CTERM"/>
    <property type="match status" value="1"/>
</dbReference>
<protein>
    <submittedName>
        <fullName evidence="3">Putative secreted protein with PEP-CTERM sorting signal</fullName>
    </submittedName>
</protein>
<dbReference type="EMBL" id="SGWV01000010">
    <property type="protein sequence ID" value="RZS52956.1"/>
    <property type="molecule type" value="Genomic_DNA"/>
</dbReference>
<feature type="signal peptide" evidence="1">
    <location>
        <begin position="1"/>
        <end position="22"/>
    </location>
</feature>
<reference evidence="3 4" key="1">
    <citation type="submission" date="2019-02" db="EMBL/GenBank/DDBJ databases">
        <title>Genomic Encyclopedia of Type Strains, Phase IV (KMG-IV): sequencing the most valuable type-strain genomes for metagenomic binning, comparative biology and taxonomic classification.</title>
        <authorList>
            <person name="Goeker M."/>
        </authorList>
    </citation>
    <scope>NUCLEOTIDE SEQUENCE [LARGE SCALE GENOMIC DNA]</scope>
    <source>
        <strain evidence="3 4">DSM 10617</strain>
    </source>
</reference>
<evidence type="ECO:0000259" key="2">
    <source>
        <dbReference type="Pfam" id="PF07589"/>
    </source>
</evidence>
<comment type="caution">
    <text evidence="3">The sequence shown here is derived from an EMBL/GenBank/DDBJ whole genome shotgun (WGS) entry which is preliminary data.</text>
</comment>
<feature type="chain" id="PRO_5020306441" evidence="1">
    <location>
        <begin position="23"/>
        <end position="209"/>
    </location>
</feature>
<name>A0A4Q7LER5_9BURK</name>
<evidence type="ECO:0000313" key="4">
    <source>
        <dbReference type="Proteomes" id="UP000293433"/>
    </source>
</evidence>
<dbReference type="NCBIfam" id="TIGR02595">
    <property type="entry name" value="PEP_CTERM"/>
    <property type="match status" value="1"/>
</dbReference>
<keyword evidence="4" id="KW-1185">Reference proteome</keyword>
<accession>A0A4Q7LER5</accession>
<proteinExistence type="predicted"/>
<evidence type="ECO:0000313" key="3">
    <source>
        <dbReference type="EMBL" id="RZS52956.1"/>
    </source>
</evidence>
<feature type="domain" description="Ice-binding protein C-terminal" evidence="2">
    <location>
        <begin position="181"/>
        <end position="205"/>
    </location>
</feature>
<dbReference type="Gene3D" id="2.60.120.260">
    <property type="entry name" value="Galactose-binding domain-like"/>
    <property type="match status" value="1"/>
</dbReference>
<dbReference type="Pfam" id="PF07589">
    <property type="entry name" value="PEP-CTERM"/>
    <property type="match status" value="1"/>
</dbReference>
<keyword evidence="1" id="KW-0732">Signal</keyword>
<dbReference type="RefSeq" id="WP_130482439.1">
    <property type="nucleotide sequence ID" value="NZ_SGWV01000010.1"/>
</dbReference>
<dbReference type="OrthoDB" id="8904400at2"/>
<dbReference type="Proteomes" id="UP000293433">
    <property type="component" value="Unassembled WGS sequence"/>
</dbReference>